<evidence type="ECO:0000313" key="3">
    <source>
        <dbReference type="Proteomes" id="UP000037660"/>
    </source>
</evidence>
<dbReference type="RefSeq" id="WP_054021318.1">
    <property type="nucleotide sequence ID" value="NZ_BBYR01000045.1"/>
</dbReference>
<comment type="caution">
    <text evidence="2">The sequence shown here is derived from an EMBL/GenBank/DDBJ whole genome shotgun (WGS) entry which is preliminary data.</text>
</comment>
<feature type="region of interest" description="Disordered" evidence="1">
    <location>
        <begin position="152"/>
        <end position="172"/>
    </location>
</feature>
<dbReference type="AlphaFoldDB" id="A0A0K8P451"/>
<reference evidence="2 3" key="2">
    <citation type="journal article" date="2016" name="Science">
        <title>A bacterium that degrades and assimilates poly(ethylene terephthalate).</title>
        <authorList>
            <person name="Yoshida S."/>
            <person name="Hiraga K."/>
            <person name="Takehana T."/>
            <person name="Taniguchi I."/>
            <person name="Yamaji H."/>
            <person name="Maeda Y."/>
            <person name="Toyohara K."/>
            <person name="Miyamoto K."/>
            <person name="Kimura Y."/>
            <person name="Oda K."/>
        </authorList>
    </citation>
    <scope>NUCLEOTIDE SEQUENCE [LARGE SCALE GENOMIC DNA]</scope>
    <source>
        <strain evidence="3">NBRC 110686 / TISTR 2288 / 201-F6</strain>
    </source>
</reference>
<reference evidence="3" key="1">
    <citation type="submission" date="2015-07" db="EMBL/GenBank/DDBJ databases">
        <title>Discovery of a poly(ethylene terephthalate assimilation.</title>
        <authorList>
            <person name="Yoshida S."/>
            <person name="Hiraga K."/>
            <person name="Takehana T."/>
            <person name="Taniguchi I."/>
            <person name="Yamaji H."/>
            <person name="Maeda Y."/>
            <person name="Toyohara K."/>
            <person name="Miyamoto K."/>
            <person name="Kimura Y."/>
            <person name="Oda K."/>
        </authorList>
    </citation>
    <scope>NUCLEOTIDE SEQUENCE [LARGE SCALE GENOMIC DNA]</scope>
    <source>
        <strain evidence="3">NBRC 110686 / TISTR 2288 / 201-F6</strain>
    </source>
</reference>
<sequence length="172" mass="17687">MQPTILVRCVWPAERGPKNDCRGGTSVVWAGHGDVQPYPAALWPKLQPHPDVWQLAQDVVAAAAGQGGGETKPAGAGAGLTPDGAIVETARSTNTQVVVVTVDTTFTAEMLDAMPDQEIRDLAEQRGYGLHPRLGPVNLRARFLEAQDAAAAAAGQGGGETKTGPDGTAAGA</sequence>
<accession>A0A0K8P451</accession>
<proteinExistence type="predicted"/>
<dbReference type="STRING" id="1547922.ISF6_3241"/>
<organism evidence="2 3">
    <name type="scientific">Piscinibacter sakaiensis</name>
    <name type="common">Ideonella sakaiensis</name>
    <dbReference type="NCBI Taxonomy" id="1547922"/>
    <lineage>
        <taxon>Bacteria</taxon>
        <taxon>Pseudomonadati</taxon>
        <taxon>Pseudomonadota</taxon>
        <taxon>Betaproteobacteria</taxon>
        <taxon>Burkholderiales</taxon>
        <taxon>Sphaerotilaceae</taxon>
        <taxon>Piscinibacter</taxon>
    </lineage>
</organism>
<dbReference type="Proteomes" id="UP000037660">
    <property type="component" value="Unassembled WGS sequence"/>
</dbReference>
<name>A0A0K8P451_PISS1</name>
<dbReference type="EMBL" id="BBYR01000045">
    <property type="protein sequence ID" value="GAP37386.1"/>
    <property type="molecule type" value="Genomic_DNA"/>
</dbReference>
<keyword evidence="3" id="KW-1185">Reference proteome</keyword>
<protein>
    <submittedName>
        <fullName evidence="2">Uncharacterized protein</fullName>
    </submittedName>
</protein>
<evidence type="ECO:0000313" key="2">
    <source>
        <dbReference type="EMBL" id="GAP37386.1"/>
    </source>
</evidence>
<evidence type="ECO:0000256" key="1">
    <source>
        <dbReference type="SAM" id="MobiDB-lite"/>
    </source>
</evidence>
<gene>
    <name evidence="2" type="ORF">ISF6_3241</name>
</gene>